<sequence length="356" mass="40329">MSLPTQNLVTLDDFLQSEDFRVWMRERRPEDQLRWRTWLAEHPDRQEVYEQAVATFLVLQGTQHTISDKAVKDRVEQVIQQLPPATATIRPFSNWQWGRWVAAATVAGLIGWWQLGFPLFDPLSVANTPPKQATKQDAWKLVKNSTGQALVVILPDSSSVLLSTGSQLRYRKQNSGSVREVYLQGEGFFEVTKNPAKPFIVYAPNLTTKVLGTSFQVRAFRPGAASFVKVKTGRVTVTSTSSPTETVLLTANEEANLKTSHEHFVKHETLSADNTDRILKQQFTFEYTPVHEILNRLEESYNMPIQYDRAALSNCTFTGQLNDVPFLEKIRLLCLATESTFDVTDNLVIIHSRGCK</sequence>
<dbReference type="RefSeq" id="WP_129603881.1">
    <property type="nucleotide sequence ID" value="NZ_SBLB01000006.1"/>
</dbReference>
<dbReference type="Pfam" id="PF16344">
    <property type="entry name" value="FecR_C"/>
    <property type="match status" value="1"/>
</dbReference>
<dbReference type="InterPro" id="IPR012373">
    <property type="entry name" value="Ferrdict_sens_TM"/>
</dbReference>
<organism evidence="3 4">
    <name type="scientific">Spirosoma sordidisoli</name>
    <dbReference type="NCBI Taxonomy" id="2502893"/>
    <lineage>
        <taxon>Bacteria</taxon>
        <taxon>Pseudomonadati</taxon>
        <taxon>Bacteroidota</taxon>
        <taxon>Cytophagia</taxon>
        <taxon>Cytophagales</taxon>
        <taxon>Cytophagaceae</taxon>
        <taxon>Spirosoma</taxon>
    </lineage>
</organism>
<dbReference type="Proteomes" id="UP000290407">
    <property type="component" value="Unassembled WGS sequence"/>
</dbReference>
<proteinExistence type="predicted"/>
<dbReference type="AlphaFoldDB" id="A0A4Q2UKK0"/>
<dbReference type="GO" id="GO:0016989">
    <property type="term" value="F:sigma factor antagonist activity"/>
    <property type="evidence" value="ECO:0007669"/>
    <property type="project" value="TreeGrafter"/>
</dbReference>
<dbReference type="InterPro" id="IPR006860">
    <property type="entry name" value="FecR"/>
</dbReference>
<dbReference type="EMBL" id="SBLB01000006">
    <property type="protein sequence ID" value="RYC68025.1"/>
    <property type="molecule type" value="Genomic_DNA"/>
</dbReference>
<dbReference type="InterPro" id="IPR032508">
    <property type="entry name" value="FecR_C"/>
</dbReference>
<keyword evidence="4" id="KW-1185">Reference proteome</keyword>
<reference evidence="3 4" key="1">
    <citation type="submission" date="2019-01" db="EMBL/GenBank/DDBJ databases">
        <title>Spirosoma flava sp. nov., a propanil-degrading bacterium isolated from herbicide-contaminated soil.</title>
        <authorList>
            <person name="Zhang L."/>
            <person name="Jiang J.-D."/>
        </authorList>
    </citation>
    <scope>NUCLEOTIDE SEQUENCE [LARGE SCALE GENOMIC DNA]</scope>
    <source>
        <strain evidence="3 4">TY50</strain>
    </source>
</reference>
<dbReference type="Pfam" id="PF04773">
    <property type="entry name" value="FecR"/>
    <property type="match status" value="1"/>
</dbReference>
<dbReference type="PANTHER" id="PTHR30273:SF2">
    <property type="entry name" value="PROTEIN FECR"/>
    <property type="match status" value="1"/>
</dbReference>
<dbReference type="Gene3D" id="3.55.50.30">
    <property type="match status" value="1"/>
</dbReference>
<accession>A0A4Q2UKK0</accession>
<gene>
    <name evidence="3" type="ORF">EQG79_21460</name>
</gene>
<evidence type="ECO:0000313" key="4">
    <source>
        <dbReference type="Proteomes" id="UP000290407"/>
    </source>
</evidence>
<dbReference type="PIRSF" id="PIRSF018266">
    <property type="entry name" value="FecR"/>
    <property type="match status" value="1"/>
</dbReference>
<feature type="domain" description="FecR protein" evidence="1">
    <location>
        <begin position="145"/>
        <end position="235"/>
    </location>
</feature>
<comment type="caution">
    <text evidence="3">The sequence shown here is derived from an EMBL/GenBank/DDBJ whole genome shotgun (WGS) entry which is preliminary data.</text>
</comment>
<evidence type="ECO:0000259" key="1">
    <source>
        <dbReference type="Pfam" id="PF04773"/>
    </source>
</evidence>
<dbReference type="PANTHER" id="PTHR30273">
    <property type="entry name" value="PERIPLASMIC SIGNAL SENSOR AND SIGMA FACTOR ACTIVATOR FECR-RELATED"/>
    <property type="match status" value="1"/>
</dbReference>
<protein>
    <submittedName>
        <fullName evidence="3">FecR family protein</fullName>
    </submittedName>
</protein>
<evidence type="ECO:0000313" key="3">
    <source>
        <dbReference type="EMBL" id="RYC68025.1"/>
    </source>
</evidence>
<evidence type="ECO:0000259" key="2">
    <source>
        <dbReference type="Pfam" id="PF16344"/>
    </source>
</evidence>
<feature type="domain" description="Protein FecR C-terminal" evidence="2">
    <location>
        <begin position="283"/>
        <end position="350"/>
    </location>
</feature>
<name>A0A4Q2UKK0_9BACT</name>
<dbReference type="Gene3D" id="2.60.120.1440">
    <property type="match status" value="1"/>
</dbReference>